<dbReference type="EMBL" id="VLTJ01000039">
    <property type="protein sequence ID" value="TSH90232.1"/>
    <property type="molecule type" value="Genomic_DNA"/>
</dbReference>
<feature type="chain" id="PRO_5022186586" evidence="2">
    <location>
        <begin position="32"/>
        <end position="329"/>
    </location>
</feature>
<dbReference type="PIRSF" id="PIRSF017082">
    <property type="entry name" value="YflP"/>
    <property type="match status" value="1"/>
</dbReference>
<evidence type="ECO:0000313" key="3">
    <source>
        <dbReference type="EMBL" id="TSH90232.1"/>
    </source>
</evidence>
<dbReference type="SUPFAM" id="SSF53850">
    <property type="entry name" value="Periplasmic binding protein-like II"/>
    <property type="match status" value="1"/>
</dbReference>
<dbReference type="InterPro" id="IPR042100">
    <property type="entry name" value="Bug_dom1"/>
</dbReference>
<dbReference type="Proteomes" id="UP000318405">
    <property type="component" value="Unassembled WGS sequence"/>
</dbReference>
<protein>
    <submittedName>
        <fullName evidence="3">Tripartite tricarboxylate transporter substrate binding protein</fullName>
    </submittedName>
</protein>
<reference evidence="3 4" key="1">
    <citation type="submission" date="2019-07" db="EMBL/GenBank/DDBJ databases">
        <title>Qingshengfaniella alkalisoli gen. nov., sp. nov., isolated from saline soil.</title>
        <authorList>
            <person name="Xu L."/>
            <person name="Huang X.-X."/>
            <person name="Sun J.-Q."/>
        </authorList>
    </citation>
    <scope>NUCLEOTIDE SEQUENCE [LARGE SCALE GENOMIC DNA]</scope>
    <source>
        <strain evidence="3 4">DSM 27279</strain>
    </source>
</reference>
<dbReference type="AlphaFoldDB" id="A0A556ABG0"/>
<keyword evidence="4" id="KW-1185">Reference proteome</keyword>
<keyword evidence="2" id="KW-0732">Signal</keyword>
<dbReference type="Gene3D" id="3.40.190.150">
    <property type="entry name" value="Bordetella uptake gene, domain 1"/>
    <property type="match status" value="1"/>
</dbReference>
<name>A0A556ABG0_9BURK</name>
<feature type="signal peptide" evidence="2">
    <location>
        <begin position="1"/>
        <end position="31"/>
    </location>
</feature>
<comment type="caution">
    <text evidence="3">The sequence shown here is derived from an EMBL/GenBank/DDBJ whole genome shotgun (WGS) entry which is preliminary data.</text>
</comment>
<dbReference type="Pfam" id="PF03401">
    <property type="entry name" value="TctC"/>
    <property type="match status" value="1"/>
</dbReference>
<dbReference type="PANTHER" id="PTHR42928:SF5">
    <property type="entry name" value="BLR1237 PROTEIN"/>
    <property type="match status" value="1"/>
</dbReference>
<dbReference type="RefSeq" id="WP_143950147.1">
    <property type="nucleotide sequence ID" value="NZ_BAABMB010000003.1"/>
</dbReference>
<dbReference type="PANTHER" id="PTHR42928">
    <property type="entry name" value="TRICARBOXYLATE-BINDING PROTEIN"/>
    <property type="match status" value="1"/>
</dbReference>
<dbReference type="Gene3D" id="3.40.190.10">
    <property type="entry name" value="Periplasmic binding protein-like II"/>
    <property type="match status" value="1"/>
</dbReference>
<evidence type="ECO:0000313" key="4">
    <source>
        <dbReference type="Proteomes" id="UP000318405"/>
    </source>
</evidence>
<evidence type="ECO:0000256" key="2">
    <source>
        <dbReference type="SAM" id="SignalP"/>
    </source>
</evidence>
<sequence>MASKTLVRLRTRLCTHVALALTLIAPGAAFAKWPERPLQLVVGFAPGGPNDIMARVLAEQLSAQLAQPVIVDNRPGANGNIAAGYVANAAPDGYTLLYNSSSLGLSPALYRNLPADPLRDLAPVNGTATLPLVMVVNKDFPASNFEEWVAQVKARPGGFNYGSPGIGNLAHIGMEMILKDRGLEAVHVPYKGSSEARSAVVAGMVQFQLDSVNSALGLIEAGSLKPIVITAQNGSEVLPEVGTLQASGVEGIELSGWQGVMAPARTPPDVIAKLSEEIALAMKSPKIVEALEVQGGYSIASTAQEYGEFLAQQIELFKTTVQDIGLEPN</sequence>
<dbReference type="OrthoDB" id="8678477at2"/>
<evidence type="ECO:0000256" key="1">
    <source>
        <dbReference type="ARBA" id="ARBA00006987"/>
    </source>
</evidence>
<organism evidence="3 4">
    <name type="scientific">Verticiella sediminum</name>
    <dbReference type="NCBI Taxonomy" id="1247510"/>
    <lineage>
        <taxon>Bacteria</taxon>
        <taxon>Pseudomonadati</taxon>
        <taxon>Pseudomonadota</taxon>
        <taxon>Betaproteobacteria</taxon>
        <taxon>Burkholderiales</taxon>
        <taxon>Alcaligenaceae</taxon>
        <taxon>Verticiella</taxon>
    </lineage>
</organism>
<dbReference type="InterPro" id="IPR005064">
    <property type="entry name" value="BUG"/>
</dbReference>
<gene>
    <name evidence="3" type="ORF">FOZ76_20565</name>
</gene>
<comment type="similarity">
    <text evidence="1">Belongs to the UPF0065 (bug) family.</text>
</comment>
<dbReference type="CDD" id="cd13578">
    <property type="entry name" value="PBP2_Bug27"/>
    <property type="match status" value="1"/>
</dbReference>
<accession>A0A556ABG0</accession>
<proteinExistence type="inferred from homology"/>